<sequence length="162" mass="19914">MIWYFDLGRGRIFFEDVFLSPPYLRNFTNSYISSIKNYNDDYTYIWKNNLRYYLGLRHDYIIENHLLKENYLYYDYKSNYFISVFDNLPYKSDTGFSKSMQVYVPVSYEFKKGLITTHDNDECRINPSKYYIELFCKDLYGQWWEESIKRIIKIKSKHIKTN</sequence>
<keyword evidence="2" id="KW-1185">Reference proteome</keyword>
<gene>
    <name evidence="1" type="ORF">BPT24_076</name>
</gene>
<proteinExistence type="predicted"/>
<evidence type="ECO:0000313" key="2">
    <source>
        <dbReference type="Proteomes" id="UP000224877"/>
    </source>
</evidence>
<dbReference type="EMBL" id="LC168164">
    <property type="protein sequence ID" value="BAV39199.1"/>
    <property type="molecule type" value="Genomic_DNA"/>
</dbReference>
<protein>
    <submittedName>
        <fullName evidence="1">Uncharacterized protein</fullName>
    </submittedName>
</protein>
<name>A0A1B4XWM2_9CAUD</name>
<accession>A0A1B4XWM2</accession>
<organism evidence="1 2">
    <name type="scientific">Tenacibaculum phage pT24</name>
    <dbReference type="NCBI Taxonomy" id="1880590"/>
    <lineage>
        <taxon>Viruses</taxon>
        <taxon>Duplodnaviria</taxon>
        <taxon>Heunggongvirae</taxon>
        <taxon>Uroviricota</taxon>
        <taxon>Caudoviricetes</taxon>
        <taxon>Kungbxnavirus</taxon>
        <taxon>Kungbxnavirus pT24</taxon>
    </lineage>
</organism>
<dbReference type="Proteomes" id="UP000224877">
    <property type="component" value="Segment"/>
</dbReference>
<evidence type="ECO:0000313" key="1">
    <source>
        <dbReference type="EMBL" id="BAV39199.1"/>
    </source>
</evidence>
<reference evidence="1 2" key="1">
    <citation type="submission" date="2016-07" db="EMBL/GenBank/DDBJ databases">
        <title>Characterization of three bacteriophages infecting bacteria isolated from shrimp culture pond water.</title>
        <authorList>
            <person name="Khoa H.V."/>
        </authorList>
    </citation>
    <scope>NUCLEOTIDE SEQUENCE [LARGE SCALE GENOMIC DNA]</scope>
</reference>